<evidence type="ECO:0000313" key="2">
    <source>
        <dbReference type="EMBL" id="TDZ35498.1"/>
    </source>
</evidence>
<protein>
    <submittedName>
        <fullName evidence="2">Uncharacterized protein</fullName>
    </submittedName>
</protein>
<name>A0A4R8QAB8_9PEZI</name>
<accession>A0A4R8QAB8</accession>
<reference evidence="2 3" key="1">
    <citation type="submission" date="2018-11" db="EMBL/GenBank/DDBJ databases">
        <title>Genome sequence and assembly of Colletotrichum spinosum.</title>
        <authorList>
            <person name="Gan P."/>
            <person name="Shirasu K."/>
        </authorList>
    </citation>
    <scope>NUCLEOTIDE SEQUENCE [LARGE SCALE GENOMIC DNA]</scope>
    <source>
        <strain evidence="2 3">CBS 515.97</strain>
    </source>
</reference>
<proteinExistence type="predicted"/>
<comment type="caution">
    <text evidence="2">The sequence shown here is derived from an EMBL/GenBank/DDBJ whole genome shotgun (WGS) entry which is preliminary data.</text>
</comment>
<dbReference type="EMBL" id="QAPG01000040">
    <property type="protein sequence ID" value="TDZ35498.1"/>
    <property type="molecule type" value="Genomic_DNA"/>
</dbReference>
<dbReference type="Proteomes" id="UP000295083">
    <property type="component" value="Unassembled WGS sequence"/>
</dbReference>
<evidence type="ECO:0000313" key="3">
    <source>
        <dbReference type="Proteomes" id="UP000295083"/>
    </source>
</evidence>
<dbReference type="AlphaFoldDB" id="A0A4R8QAB8"/>
<sequence length="86" mass="9036">MMGMLIPAAGQLTLDTLASPNLNASVAVGRQRVVATRNRNARPPVSRPRQQASRANPGSADQVVGMDAPSTIGTRSPLRAAPCNRF</sequence>
<feature type="region of interest" description="Disordered" evidence="1">
    <location>
        <begin position="33"/>
        <end position="86"/>
    </location>
</feature>
<gene>
    <name evidence="2" type="ORF">C8035_v009203</name>
</gene>
<evidence type="ECO:0000256" key="1">
    <source>
        <dbReference type="SAM" id="MobiDB-lite"/>
    </source>
</evidence>
<keyword evidence="3" id="KW-1185">Reference proteome</keyword>
<organism evidence="2 3">
    <name type="scientific">Colletotrichum spinosum</name>
    <dbReference type="NCBI Taxonomy" id="1347390"/>
    <lineage>
        <taxon>Eukaryota</taxon>
        <taxon>Fungi</taxon>
        <taxon>Dikarya</taxon>
        <taxon>Ascomycota</taxon>
        <taxon>Pezizomycotina</taxon>
        <taxon>Sordariomycetes</taxon>
        <taxon>Hypocreomycetidae</taxon>
        <taxon>Glomerellales</taxon>
        <taxon>Glomerellaceae</taxon>
        <taxon>Colletotrichum</taxon>
        <taxon>Colletotrichum orbiculare species complex</taxon>
    </lineage>
</organism>